<dbReference type="InterPro" id="IPR012677">
    <property type="entry name" value="Nucleotide-bd_a/b_plait_sf"/>
</dbReference>
<proteinExistence type="predicted"/>
<protein>
    <submittedName>
        <fullName evidence="4">RNA-binding protein 43 isoform A</fullName>
    </submittedName>
</protein>
<evidence type="ECO:0000256" key="1">
    <source>
        <dbReference type="PROSITE-ProRule" id="PRU00176"/>
    </source>
</evidence>
<organism evidence="4 5">
    <name type="scientific">Alligator mississippiensis</name>
    <name type="common">American alligator</name>
    <dbReference type="NCBI Taxonomy" id="8496"/>
    <lineage>
        <taxon>Eukaryota</taxon>
        <taxon>Metazoa</taxon>
        <taxon>Chordata</taxon>
        <taxon>Craniata</taxon>
        <taxon>Vertebrata</taxon>
        <taxon>Euteleostomi</taxon>
        <taxon>Archelosauria</taxon>
        <taxon>Archosauria</taxon>
        <taxon>Crocodylia</taxon>
        <taxon>Alligatoridae</taxon>
        <taxon>Alligatorinae</taxon>
        <taxon>Alligator</taxon>
    </lineage>
</organism>
<keyword evidence="1" id="KW-0694">RNA-binding</keyword>
<dbReference type="PANTHER" id="PTHR15225:SF8">
    <property type="entry name" value="RNA-BINDING PROTEIN 43"/>
    <property type="match status" value="1"/>
</dbReference>
<dbReference type="InterPro" id="IPR009909">
    <property type="entry name" value="Nmi/IFP35_dom"/>
</dbReference>
<sequence length="367" mass="41237">MTEKAFTKNSGGSQPKAAGEASKSERTVIVSGIPDGVLKDEVMADILMIHFQRAKNRGGDVEGVVYPTTTKGVAYITFEDQKVTEKVLKKSEHQLEDKRLPRHYPLKVSLYSQDVFSCISCVLDLSGFGDKYVLEDLVQELQKNITALSFSPLQPNGQISVQGSFPSIQSLKDNLLLKANSLSKTDKKAKCMSSQRSNSKTQKHGVSVESKNNFIHNAVGEKQVVLDTDVYYYMKHILHEDSLAKKSVVSREVTDGEITILYLEKVNASSDPSKLERAKKKIEDLSAELHSKLQKKRFHLDGSKHEMQMYQHACKRVQPQYSQVLVIPYETHIDVIGSSSDIFGFAQEVKTKVKHYLQKTPQEMIVR</sequence>
<dbReference type="GO" id="GO:0003723">
    <property type="term" value="F:RNA binding"/>
    <property type="evidence" value="ECO:0007669"/>
    <property type="project" value="UniProtKB-UniRule"/>
</dbReference>
<dbReference type="CDD" id="cd12546">
    <property type="entry name" value="RRM_RBM43"/>
    <property type="match status" value="1"/>
</dbReference>
<name>A0A151M0M6_ALLMI</name>
<evidence type="ECO:0000313" key="5">
    <source>
        <dbReference type="Proteomes" id="UP000050525"/>
    </source>
</evidence>
<evidence type="ECO:0000256" key="2">
    <source>
        <dbReference type="SAM" id="MobiDB-lite"/>
    </source>
</evidence>
<feature type="domain" description="RRM" evidence="3">
    <location>
        <begin position="26"/>
        <end position="113"/>
    </location>
</feature>
<dbReference type="Proteomes" id="UP000050525">
    <property type="component" value="Unassembled WGS sequence"/>
</dbReference>
<dbReference type="PROSITE" id="PS50102">
    <property type="entry name" value="RRM"/>
    <property type="match status" value="1"/>
</dbReference>
<dbReference type="InterPro" id="IPR000504">
    <property type="entry name" value="RRM_dom"/>
</dbReference>
<dbReference type="Gene3D" id="3.30.70.330">
    <property type="match status" value="1"/>
</dbReference>
<dbReference type="EMBL" id="AKHW03006853">
    <property type="protein sequence ID" value="KYO18016.1"/>
    <property type="molecule type" value="Genomic_DNA"/>
</dbReference>
<dbReference type="SUPFAM" id="SSF54928">
    <property type="entry name" value="RNA-binding domain, RBD"/>
    <property type="match status" value="1"/>
</dbReference>
<dbReference type="PANTHER" id="PTHR15225">
    <property type="entry name" value="INTERFERON-INDUCED PROTEIN 35/NMI N-MYC/STAT INTERACTING PROTEIN"/>
    <property type="match status" value="1"/>
</dbReference>
<accession>A0A151M0M6</accession>
<feature type="region of interest" description="Disordered" evidence="2">
    <location>
        <begin position="1"/>
        <end position="25"/>
    </location>
</feature>
<keyword evidence="5" id="KW-1185">Reference proteome</keyword>
<dbReference type="OrthoDB" id="9948435at2759"/>
<dbReference type="AlphaFoldDB" id="A0A151M0M6"/>
<gene>
    <name evidence="4" type="primary">RBM43-1</name>
    <name evidence="4" type="ORF">Y1Q_0011621</name>
</gene>
<dbReference type="GeneID" id="102559089"/>
<dbReference type="CTD" id="375287"/>
<reference evidence="4 5" key="1">
    <citation type="journal article" date="2012" name="Genome Biol.">
        <title>Sequencing three crocodilian genomes to illuminate the evolution of archosaurs and amniotes.</title>
        <authorList>
            <person name="St John J.A."/>
            <person name="Braun E.L."/>
            <person name="Isberg S.R."/>
            <person name="Miles L.G."/>
            <person name="Chong A.Y."/>
            <person name="Gongora J."/>
            <person name="Dalzell P."/>
            <person name="Moran C."/>
            <person name="Bed'hom B."/>
            <person name="Abzhanov A."/>
            <person name="Burgess S.C."/>
            <person name="Cooksey A.M."/>
            <person name="Castoe T.A."/>
            <person name="Crawford N.G."/>
            <person name="Densmore L.D."/>
            <person name="Drew J.C."/>
            <person name="Edwards S.V."/>
            <person name="Faircloth B.C."/>
            <person name="Fujita M.K."/>
            <person name="Greenwold M.J."/>
            <person name="Hoffmann F.G."/>
            <person name="Howard J.M."/>
            <person name="Iguchi T."/>
            <person name="Janes D.E."/>
            <person name="Khan S.Y."/>
            <person name="Kohno S."/>
            <person name="de Koning A.J."/>
            <person name="Lance S.L."/>
            <person name="McCarthy F.M."/>
            <person name="McCormack J.E."/>
            <person name="Merchant M.E."/>
            <person name="Peterson D.G."/>
            <person name="Pollock D.D."/>
            <person name="Pourmand N."/>
            <person name="Raney B.J."/>
            <person name="Roessler K.A."/>
            <person name="Sanford J.R."/>
            <person name="Sawyer R.H."/>
            <person name="Schmidt C.J."/>
            <person name="Triplett E.W."/>
            <person name="Tuberville T.D."/>
            <person name="Venegas-Anaya M."/>
            <person name="Howard J.T."/>
            <person name="Jarvis E.D."/>
            <person name="Guillette L.J.Jr."/>
            <person name="Glenn T.C."/>
            <person name="Green R.E."/>
            <person name="Ray D.A."/>
        </authorList>
    </citation>
    <scope>NUCLEOTIDE SEQUENCE [LARGE SCALE GENOMIC DNA]</scope>
    <source>
        <strain evidence="4">KSC_2009_1</strain>
    </source>
</reference>
<evidence type="ECO:0000259" key="3">
    <source>
        <dbReference type="PROSITE" id="PS50102"/>
    </source>
</evidence>
<dbReference type="InterPro" id="IPR035979">
    <property type="entry name" value="RBD_domain_sf"/>
</dbReference>
<dbReference type="STRING" id="8496.A0A151M0M6"/>
<evidence type="ECO:0000313" key="4">
    <source>
        <dbReference type="EMBL" id="KYO18016.1"/>
    </source>
</evidence>
<comment type="caution">
    <text evidence="4">The sequence shown here is derived from an EMBL/GenBank/DDBJ whole genome shotgun (WGS) entry which is preliminary data.</text>
</comment>
<dbReference type="Pfam" id="PF07292">
    <property type="entry name" value="NID"/>
    <property type="match status" value="1"/>
</dbReference>